<evidence type="ECO:0000256" key="4">
    <source>
        <dbReference type="ARBA" id="ARBA00022679"/>
    </source>
</evidence>
<evidence type="ECO:0000256" key="5">
    <source>
        <dbReference type="ARBA" id="ARBA00022777"/>
    </source>
</evidence>
<evidence type="ECO:0000259" key="9">
    <source>
        <dbReference type="PROSITE" id="PS50110"/>
    </source>
</evidence>
<dbReference type="SUPFAM" id="SSF47384">
    <property type="entry name" value="Homodimeric domain of signal transducing histidine kinase"/>
    <property type="match status" value="1"/>
</dbReference>
<dbReference type="PROSITE" id="PS50113">
    <property type="entry name" value="PAC"/>
    <property type="match status" value="1"/>
</dbReference>
<dbReference type="SUPFAM" id="SSF55785">
    <property type="entry name" value="PYP-like sensor domain (PAS domain)"/>
    <property type="match status" value="1"/>
</dbReference>
<dbReference type="InterPro" id="IPR013656">
    <property type="entry name" value="PAS_4"/>
</dbReference>
<evidence type="ECO:0000256" key="6">
    <source>
        <dbReference type="PROSITE-ProRule" id="PRU00169"/>
    </source>
</evidence>
<name>A0A7D5EF50_9EURY</name>
<keyword evidence="4" id="KW-0808">Transferase</keyword>
<dbReference type="Gene3D" id="3.30.565.10">
    <property type="entry name" value="Histidine kinase-like ATPase, C-terminal domain"/>
    <property type="match status" value="1"/>
</dbReference>
<evidence type="ECO:0000256" key="2">
    <source>
        <dbReference type="ARBA" id="ARBA00012438"/>
    </source>
</evidence>
<evidence type="ECO:0000313" key="13">
    <source>
        <dbReference type="Proteomes" id="UP000509594"/>
    </source>
</evidence>
<dbReference type="SMART" id="SM00091">
    <property type="entry name" value="PAS"/>
    <property type="match status" value="1"/>
</dbReference>
<dbReference type="Gene3D" id="3.40.50.2300">
    <property type="match status" value="1"/>
</dbReference>
<dbReference type="AlphaFoldDB" id="A0A7D5EF50"/>
<dbReference type="OrthoDB" id="3369at2157"/>
<feature type="domain" description="PAC" evidence="11">
    <location>
        <begin position="207"/>
        <end position="257"/>
    </location>
</feature>
<sequence length="506" mass="56822">MIEQYRPRTLIVDDDPINVQLMEAQLVSKYDIFEAFSGEEALDILSRKKPDLIILDVMMPGINGYEVCRRIKSSEETSFIPVIIVTALSSRDDRLEGIEAGADDFLTKPIDRVELLTRSKNLLESKKLHDRLVSSEQKFRTLFENSVDAIILFTREGAVLEANAAACSMLGYEHEALLGMSREDLVAPEYRGKCMENTASVLENGQATFEALYVKKDGSRVPVEMSVNLIDYGGIPAFLNNGRDISERKKAEEAISKYTEDLSKANQALKSLDRMKDEFVSNLSHELKTPLISIKGYSELVHDEVLGPLNDKQKNAMQTVLDKYDHLSFLLDSLIYMSIAKSGKVNYRFDPVRIEDSLKRIAEYFSFKAGEKQITISTSFEDNLPLVMGDVEYLPYLFRSLVDNAIKFSPEGGTVLITAFREDGHVHATIKDSGIGIPKTEFSNVFKRFYQVDSSMARKYGGSGLGLYVSKMITEVHSGEIWIESQEGFGTTVHIRFPAYSPSPGR</sequence>
<gene>
    <name evidence="12" type="ORF">HWN40_01645</name>
</gene>
<dbReference type="GO" id="GO:0000155">
    <property type="term" value="F:phosphorelay sensor kinase activity"/>
    <property type="evidence" value="ECO:0007669"/>
    <property type="project" value="InterPro"/>
</dbReference>
<dbReference type="PRINTS" id="PR00344">
    <property type="entry name" value="BCTRLSENSOR"/>
</dbReference>
<dbReference type="Gene3D" id="1.10.287.130">
    <property type="match status" value="1"/>
</dbReference>
<keyword evidence="3 6" id="KW-0597">Phosphoprotein</keyword>
<dbReference type="InterPro" id="IPR004358">
    <property type="entry name" value="Sig_transdc_His_kin-like_C"/>
</dbReference>
<evidence type="ECO:0000313" key="12">
    <source>
        <dbReference type="EMBL" id="QLC49060.1"/>
    </source>
</evidence>
<dbReference type="InterPro" id="IPR001610">
    <property type="entry name" value="PAC"/>
</dbReference>
<feature type="coiled-coil region" evidence="7">
    <location>
        <begin position="248"/>
        <end position="275"/>
    </location>
</feature>
<dbReference type="InterPro" id="IPR035965">
    <property type="entry name" value="PAS-like_dom_sf"/>
</dbReference>
<dbReference type="RefSeq" id="WP_176964123.1">
    <property type="nucleotide sequence ID" value="NZ_CP058215.1"/>
</dbReference>
<dbReference type="SMART" id="SM00388">
    <property type="entry name" value="HisKA"/>
    <property type="match status" value="1"/>
</dbReference>
<dbReference type="SMART" id="SM00448">
    <property type="entry name" value="REC"/>
    <property type="match status" value="1"/>
</dbReference>
<dbReference type="KEGG" id="mzi:HWN40_01645"/>
<dbReference type="InterPro" id="IPR036890">
    <property type="entry name" value="HATPase_C_sf"/>
</dbReference>
<evidence type="ECO:0000259" key="10">
    <source>
        <dbReference type="PROSITE" id="PS50112"/>
    </source>
</evidence>
<dbReference type="EC" id="2.7.13.3" evidence="2"/>
<dbReference type="CDD" id="cd17538">
    <property type="entry name" value="REC_D1_PleD-like"/>
    <property type="match status" value="1"/>
</dbReference>
<protein>
    <recommendedName>
        <fullName evidence="2">histidine kinase</fullName>
        <ecNumber evidence="2">2.7.13.3</ecNumber>
    </recommendedName>
</protein>
<accession>A0A7D5EF50</accession>
<dbReference type="FunFam" id="3.30.565.10:FF:000006">
    <property type="entry name" value="Sensor histidine kinase WalK"/>
    <property type="match status" value="1"/>
</dbReference>
<dbReference type="PROSITE" id="PS50109">
    <property type="entry name" value="HIS_KIN"/>
    <property type="match status" value="1"/>
</dbReference>
<feature type="modified residue" description="4-aspartylphosphate" evidence="6">
    <location>
        <position position="56"/>
    </location>
</feature>
<dbReference type="InterPro" id="IPR003594">
    <property type="entry name" value="HATPase_dom"/>
</dbReference>
<feature type="domain" description="PAS" evidence="10">
    <location>
        <begin position="135"/>
        <end position="205"/>
    </location>
</feature>
<dbReference type="CDD" id="cd00130">
    <property type="entry name" value="PAS"/>
    <property type="match status" value="1"/>
</dbReference>
<dbReference type="GeneID" id="55820338"/>
<dbReference type="EMBL" id="CP058215">
    <property type="protein sequence ID" value="QLC49060.1"/>
    <property type="molecule type" value="Genomic_DNA"/>
</dbReference>
<dbReference type="PROSITE" id="PS50112">
    <property type="entry name" value="PAS"/>
    <property type="match status" value="1"/>
</dbReference>
<dbReference type="InterPro" id="IPR005467">
    <property type="entry name" value="His_kinase_dom"/>
</dbReference>
<dbReference type="Proteomes" id="UP000509594">
    <property type="component" value="Chromosome"/>
</dbReference>
<proteinExistence type="predicted"/>
<dbReference type="SUPFAM" id="SSF52172">
    <property type="entry name" value="CheY-like"/>
    <property type="match status" value="1"/>
</dbReference>
<dbReference type="Pfam" id="PF00512">
    <property type="entry name" value="HisKA"/>
    <property type="match status" value="1"/>
</dbReference>
<dbReference type="CDD" id="cd00082">
    <property type="entry name" value="HisKA"/>
    <property type="match status" value="1"/>
</dbReference>
<dbReference type="SMART" id="SM00387">
    <property type="entry name" value="HATPase_c"/>
    <property type="match status" value="1"/>
</dbReference>
<keyword evidence="13" id="KW-1185">Reference proteome</keyword>
<dbReference type="PANTHER" id="PTHR43547:SF2">
    <property type="entry name" value="HYBRID SIGNAL TRANSDUCTION HISTIDINE KINASE C"/>
    <property type="match status" value="1"/>
</dbReference>
<evidence type="ECO:0000259" key="11">
    <source>
        <dbReference type="PROSITE" id="PS50113"/>
    </source>
</evidence>
<keyword evidence="7" id="KW-0175">Coiled coil</keyword>
<dbReference type="InterPro" id="IPR000014">
    <property type="entry name" value="PAS"/>
</dbReference>
<dbReference type="PROSITE" id="PS50110">
    <property type="entry name" value="RESPONSE_REGULATORY"/>
    <property type="match status" value="1"/>
</dbReference>
<comment type="catalytic activity">
    <reaction evidence="1">
        <text>ATP + protein L-histidine = ADP + protein N-phospho-L-histidine.</text>
        <dbReference type="EC" id="2.7.13.3"/>
    </reaction>
</comment>
<evidence type="ECO:0000256" key="3">
    <source>
        <dbReference type="ARBA" id="ARBA00022553"/>
    </source>
</evidence>
<dbReference type="Pfam" id="PF00072">
    <property type="entry name" value="Response_reg"/>
    <property type="match status" value="1"/>
</dbReference>
<dbReference type="Pfam" id="PF08448">
    <property type="entry name" value="PAS_4"/>
    <property type="match status" value="1"/>
</dbReference>
<dbReference type="Pfam" id="PF02518">
    <property type="entry name" value="HATPase_c"/>
    <property type="match status" value="1"/>
</dbReference>
<dbReference type="PANTHER" id="PTHR43547">
    <property type="entry name" value="TWO-COMPONENT HISTIDINE KINASE"/>
    <property type="match status" value="1"/>
</dbReference>
<dbReference type="Gene3D" id="3.30.450.20">
    <property type="entry name" value="PAS domain"/>
    <property type="match status" value="1"/>
</dbReference>
<dbReference type="InterPro" id="IPR001789">
    <property type="entry name" value="Sig_transdc_resp-reg_receiver"/>
</dbReference>
<evidence type="ECO:0000256" key="1">
    <source>
        <dbReference type="ARBA" id="ARBA00000085"/>
    </source>
</evidence>
<dbReference type="InterPro" id="IPR036097">
    <property type="entry name" value="HisK_dim/P_sf"/>
</dbReference>
<dbReference type="SMART" id="SM00086">
    <property type="entry name" value="PAC"/>
    <property type="match status" value="1"/>
</dbReference>
<feature type="domain" description="Response regulatory" evidence="9">
    <location>
        <begin position="8"/>
        <end position="123"/>
    </location>
</feature>
<dbReference type="InterPro" id="IPR011006">
    <property type="entry name" value="CheY-like_superfamily"/>
</dbReference>
<feature type="domain" description="Histidine kinase" evidence="8">
    <location>
        <begin position="282"/>
        <end position="501"/>
    </location>
</feature>
<dbReference type="InterPro" id="IPR003661">
    <property type="entry name" value="HisK_dim/P_dom"/>
</dbReference>
<dbReference type="SUPFAM" id="SSF55874">
    <property type="entry name" value="ATPase domain of HSP90 chaperone/DNA topoisomerase II/histidine kinase"/>
    <property type="match status" value="1"/>
</dbReference>
<evidence type="ECO:0000259" key="8">
    <source>
        <dbReference type="PROSITE" id="PS50109"/>
    </source>
</evidence>
<dbReference type="NCBIfam" id="TIGR00229">
    <property type="entry name" value="sensory_box"/>
    <property type="match status" value="1"/>
</dbReference>
<keyword evidence="5" id="KW-0418">Kinase</keyword>
<organism evidence="12 13">
    <name type="scientific">Methanolobus zinderi</name>
    <dbReference type="NCBI Taxonomy" id="536044"/>
    <lineage>
        <taxon>Archaea</taxon>
        <taxon>Methanobacteriati</taxon>
        <taxon>Methanobacteriota</taxon>
        <taxon>Stenosarchaea group</taxon>
        <taxon>Methanomicrobia</taxon>
        <taxon>Methanosarcinales</taxon>
        <taxon>Methanosarcinaceae</taxon>
        <taxon>Methanolobus</taxon>
    </lineage>
</organism>
<reference evidence="12 13" key="1">
    <citation type="submission" date="2020-06" db="EMBL/GenBank/DDBJ databases">
        <title>Methanolobus halotolerans sp. nov., isolated from a saline lake Tus in Siberia.</title>
        <authorList>
            <person name="Shen Y."/>
            <person name="Chen S.-C."/>
            <person name="Lai M.-C."/>
            <person name="Huang H.-H."/>
            <person name="Chiu H.-H."/>
            <person name="Tang S.-L."/>
            <person name="Rogozin D.Y."/>
            <person name="Degermendzhy A.G."/>
        </authorList>
    </citation>
    <scope>NUCLEOTIDE SEQUENCE [LARGE SCALE GENOMIC DNA]</scope>
    <source>
        <strain evidence="12 13">DSM 21339</strain>
    </source>
</reference>
<evidence type="ECO:0000256" key="7">
    <source>
        <dbReference type="SAM" id="Coils"/>
    </source>
</evidence>
<dbReference type="InterPro" id="IPR000700">
    <property type="entry name" value="PAS-assoc_C"/>
</dbReference>